<dbReference type="WBParaSite" id="SVE_1420200.1">
    <property type="protein sequence ID" value="SVE_1420200.1"/>
    <property type="gene ID" value="SVE_1420200"/>
</dbReference>
<evidence type="ECO:0000313" key="3">
    <source>
        <dbReference type="Proteomes" id="UP000035680"/>
    </source>
</evidence>
<evidence type="ECO:0000313" key="4">
    <source>
        <dbReference type="WBParaSite" id="SVE_1420200.1"/>
    </source>
</evidence>
<feature type="region of interest" description="Disordered" evidence="1">
    <location>
        <begin position="1"/>
        <end position="20"/>
    </location>
</feature>
<reference evidence="4" key="2">
    <citation type="submission" date="2015-08" db="UniProtKB">
        <authorList>
            <consortium name="WormBaseParasite"/>
        </authorList>
    </citation>
    <scope>IDENTIFICATION</scope>
</reference>
<dbReference type="AlphaFoldDB" id="A0A0K0FSU4"/>
<keyword evidence="2" id="KW-1133">Transmembrane helix</keyword>
<name>A0A0K0FSU4_STRVS</name>
<evidence type="ECO:0000256" key="2">
    <source>
        <dbReference type="SAM" id="Phobius"/>
    </source>
</evidence>
<keyword evidence="3" id="KW-1185">Reference proteome</keyword>
<organism evidence="3 4">
    <name type="scientific">Strongyloides venezuelensis</name>
    <name type="common">Threadworm</name>
    <dbReference type="NCBI Taxonomy" id="75913"/>
    <lineage>
        <taxon>Eukaryota</taxon>
        <taxon>Metazoa</taxon>
        <taxon>Ecdysozoa</taxon>
        <taxon>Nematoda</taxon>
        <taxon>Chromadorea</taxon>
        <taxon>Rhabditida</taxon>
        <taxon>Tylenchina</taxon>
        <taxon>Panagrolaimomorpha</taxon>
        <taxon>Strongyloidoidea</taxon>
        <taxon>Strongyloididae</taxon>
        <taxon>Strongyloides</taxon>
    </lineage>
</organism>
<feature type="transmembrane region" description="Helical" evidence="2">
    <location>
        <begin position="48"/>
        <end position="79"/>
    </location>
</feature>
<keyword evidence="2" id="KW-0472">Membrane</keyword>
<keyword evidence="2" id="KW-0812">Transmembrane</keyword>
<sequence length="82" mass="8944">MFNSEKSAESLTLSGSTNPFSTLTLSSFFITGFTGDEASQYDIFLRILLFNISLIFICTQSFVIPGGYGLVGTCLYFGLSMN</sequence>
<accession>A0A0K0FSU4</accession>
<protein>
    <submittedName>
        <fullName evidence="4">Ovule protein</fullName>
    </submittedName>
</protein>
<reference evidence="3" key="1">
    <citation type="submission" date="2014-07" db="EMBL/GenBank/DDBJ databases">
        <authorList>
            <person name="Martin A.A"/>
            <person name="De Silva N."/>
        </authorList>
    </citation>
    <scope>NUCLEOTIDE SEQUENCE</scope>
</reference>
<dbReference type="Proteomes" id="UP000035680">
    <property type="component" value="Unassembled WGS sequence"/>
</dbReference>
<evidence type="ECO:0000256" key="1">
    <source>
        <dbReference type="SAM" id="MobiDB-lite"/>
    </source>
</evidence>
<proteinExistence type="predicted"/>